<protein>
    <submittedName>
        <fullName evidence="2">Uncharacterized protein</fullName>
    </submittedName>
</protein>
<proteinExistence type="predicted"/>
<evidence type="ECO:0000256" key="1">
    <source>
        <dbReference type="SAM" id="Coils"/>
    </source>
</evidence>
<evidence type="ECO:0000313" key="2">
    <source>
        <dbReference type="EMBL" id="QKS24612.1"/>
    </source>
</evidence>
<feature type="coiled-coil region" evidence="1">
    <location>
        <begin position="43"/>
        <end position="125"/>
    </location>
</feature>
<keyword evidence="1" id="KW-0175">Coiled coil</keyword>
<evidence type="ECO:0000313" key="3">
    <source>
        <dbReference type="Proteomes" id="UP000509761"/>
    </source>
</evidence>
<reference evidence="2 3" key="1">
    <citation type="submission" date="2019-12" db="EMBL/GenBank/DDBJ databases">
        <title>Genome sequencing and assembly of endphytes of Porphyra tenera.</title>
        <authorList>
            <person name="Park J.M."/>
            <person name="Shin R."/>
            <person name="Jo S.H."/>
        </authorList>
    </citation>
    <scope>NUCLEOTIDE SEQUENCE [LARGE SCALE GENOMIC DNA]</scope>
    <source>
        <strain evidence="2 3">GPM3</strain>
    </source>
</reference>
<accession>A0AAP9T0A3</accession>
<dbReference type="RefSeq" id="WP_174788223.1">
    <property type="nucleotide sequence ID" value="NZ_CP054580.1"/>
</dbReference>
<sequence length="131" mass="15767">MLPIISKIFSSYKWVGVIALVTAIAIQEYRINSFRNEIREQQHAHQEQMIERAEMRYERLEKDFEEYIGKVKESNEAQKRMRESLNTIEDEFENEAEQIKNRDLSELIESDIEQAQQLINEHQRKFGESFR</sequence>
<keyword evidence="3" id="KW-1185">Reference proteome</keyword>
<name>A0AAP9T0A3_9GAMM</name>
<organism evidence="2 3">
    <name type="scientific">Vreelandella titanicae</name>
    <dbReference type="NCBI Taxonomy" id="664683"/>
    <lineage>
        <taxon>Bacteria</taxon>
        <taxon>Pseudomonadati</taxon>
        <taxon>Pseudomonadota</taxon>
        <taxon>Gammaproteobacteria</taxon>
        <taxon>Oceanospirillales</taxon>
        <taxon>Halomonadaceae</taxon>
        <taxon>Vreelandella</taxon>
    </lineage>
</organism>
<dbReference type="AlphaFoldDB" id="A0AAP9T0A3"/>
<dbReference type="EMBL" id="CP054580">
    <property type="protein sequence ID" value="QKS24612.1"/>
    <property type="molecule type" value="Genomic_DNA"/>
</dbReference>
<dbReference type="Proteomes" id="UP000509761">
    <property type="component" value="Chromosome"/>
</dbReference>
<gene>
    <name evidence="2" type="ORF">FX987_02394</name>
</gene>